<accession>A0A936ZTB4</accession>
<dbReference type="InterPro" id="IPR024653">
    <property type="entry name" value="Peptidase_M10/M27/M57"/>
</dbReference>
<evidence type="ECO:0000313" key="3">
    <source>
        <dbReference type="Proteomes" id="UP000651057"/>
    </source>
</evidence>
<dbReference type="AlphaFoldDB" id="A0A936ZTB4"/>
<evidence type="ECO:0000313" key="2">
    <source>
        <dbReference type="EMBL" id="MBL0685199.1"/>
    </source>
</evidence>
<dbReference type="SUPFAM" id="SSF55486">
    <property type="entry name" value="Metalloproteases ('zincins'), catalytic domain"/>
    <property type="match status" value="1"/>
</dbReference>
<organism evidence="2 3">
    <name type="scientific">Aquimarina mytili</name>
    <dbReference type="NCBI Taxonomy" id="874423"/>
    <lineage>
        <taxon>Bacteria</taxon>
        <taxon>Pseudomonadati</taxon>
        <taxon>Bacteroidota</taxon>
        <taxon>Flavobacteriia</taxon>
        <taxon>Flavobacteriales</taxon>
        <taxon>Flavobacteriaceae</taxon>
        <taxon>Aquimarina</taxon>
    </lineage>
</organism>
<evidence type="ECO:0000256" key="1">
    <source>
        <dbReference type="SAM" id="SignalP"/>
    </source>
</evidence>
<dbReference type="InterPro" id="IPR024079">
    <property type="entry name" value="MetalloPept_cat_dom_sf"/>
</dbReference>
<dbReference type="PROSITE" id="PS51257">
    <property type="entry name" value="PROKAR_LIPOPROTEIN"/>
    <property type="match status" value="1"/>
</dbReference>
<dbReference type="Pfam" id="PF12388">
    <property type="entry name" value="Peptidase_M57"/>
    <property type="match status" value="1"/>
</dbReference>
<dbReference type="GO" id="GO:0008237">
    <property type="term" value="F:metallopeptidase activity"/>
    <property type="evidence" value="ECO:0007669"/>
    <property type="project" value="InterPro"/>
</dbReference>
<dbReference type="Proteomes" id="UP000651057">
    <property type="component" value="Unassembled WGS sequence"/>
</dbReference>
<keyword evidence="1" id="KW-0732">Signal</keyword>
<comment type="caution">
    <text evidence="2">The sequence shown here is derived from an EMBL/GenBank/DDBJ whole genome shotgun (WGS) entry which is preliminary data.</text>
</comment>
<feature type="signal peptide" evidence="1">
    <location>
        <begin position="1"/>
        <end position="22"/>
    </location>
</feature>
<feature type="chain" id="PRO_5037947598" evidence="1">
    <location>
        <begin position="23"/>
        <end position="287"/>
    </location>
</feature>
<keyword evidence="3" id="KW-1185">Reference proteome</keyword>
<sequence>MKKIKVLALCAIVAGFATSCQKEDVATETQEVVKEELSKSQIEALNKAGVNHGGAKIVTAKGMLPGDKDFQAIEVSDYLLSIEALERGDYALSSDDGINKQYRTNNLVTGSNRSFRVVGYTGSCCALTSKMRTALQWAVNNYNRLNTSLNLTLVFQSNFNNRDMVVYNNGRGGGGGSAGFPSGGQAFKRVQINAGTDSFSTNVVEHVMTHEIGHSVGFRHTDYARRKCDGSNEGTAGIGAILIPGTQSGNQWGGSNIDSNSIMISCFDGNEDGEFSQGDITALNALY</sequence>
<dbReference type="RefSeq" id="WP_201923023.1">
    <property type="nucleotide sequence ID" value="NZ_BAABAX010000020.1"/>
</dbReference>
<reference evidence="2" key="1">
    <citation type="submission" date="2021-01" db="EMBL/GenBank/DDBJ databases">
        <authorList>
            <person name="Zhong Y.L."/>
        </authorList>
    </citation>
    <scope>NUCLEOTIDE SEQUENCE</scope>
    <source>
        <strain evidence="2">KCTC 23302</strain>
    </source>
</reference>
<name>A0A936ZTB4_9FLAO</name>
<proteinExistence type="predicted"/>
<protein>
    <submittedName>
        <fullName evidence="2">Peptidase</fullName>
    </submittedName>
</protein>
<gene>
    <name evidence="2" type="ORF">JJQ60_16825</name>
</gene>
<dbReference type="Gene3D" id="3.40.390.10">
    <property type="entry name" value="Collagenase (Catalytic Domain)"/>
    <property type="match status" value="1"/>
</dbReference>
<dbReference type="EMBL" id="JAERQJ010000007">
    <property type="protein sequence ID" value="MBL0685199.1"/>
    <property type="molecule type" value="Genomic_DNA"/>
</dbReference>